<dbReference type="AlphaFoldDB" id="W3XHK3"/>
<dbReference type="InterPro" id="IPR054471">
    <property type="entry name" value="GPIID_WHD"/>
</dbReference>
<dbReference type="InterPro" id="IPR036770">
    <property type="entry name" value="Ankyrin_rpt-contain_sf"/>
</dbReference>
<organism evidence="3 4">
    <name type="scientific">Pestalotiopsis fici (strain W106-1 / CGMCC3.15140)</name>
    <dbReference type="NCBI Taxonomy" id="1229662"/>
    <lineage>
        <taxon>Eukaryota</taxon>
        <taxon>Fungi</taxon>
        <taxon>Dikarya</taxon>
        <taxon>Ascomycota</taxon>
        <taxon>Pezizomycotina</taxon>
        <taxon>Sordariomycetes</taxon>
        <taxon>Xylariomycetidae</taxon>
        <taxon>Amphisphaeriales</taxon>
        <taxon>Sporocadaceae</taxon>
        <taxon>Pestalotiopsis</taxon>
    </lineage>
</organism>
<dbReference type="EMBL" id="KI912110">
    <property type="protein sequence ID" value="ETS84912.1"/>
    <property type="molecule type" value="Genomic_DNA"/>
</dbReference>
<dbReference type="Pfam" id="PF24883">
    <property type="entry name" value="NPHP3_N"/>
    <property type="match status" value="1"/>
</dbReference>
<dbReference type="Proteomes" id="UP000030651">
    <property type="component" value="Unassembled WGS sequence"/>
</dbReference>
<dbReference type="HOGENOM" id="CLU_000288_34_2_1"/>
<dbReference type="OrthoDB" id="1577640at2759"/>
<dbReference type="InterPro" id="IPR053137">
    <property type="entry name" value="NLR-like"/>
</dbReference>
<evidence type="ECO:0000313" key="3">
    <source>
        <dbReference type="EMBL" id="ETS84912.1"/>
    </source>
</evidence>
<dbReference type="Gene3D" id="3.40.50.300">
    <property type="entry name" value="P-loop containing nucleotide triphosphate hydrolases"/>
    <property type="match status" value="1"/>
</dbReference>
<evidence type="ECO:0000259" key="2">
    <source>
        <dbReference type="PROSITE" id="PS50837"/>
    </source>
</evidence>
<dbReference type="PANTHER" id="PTHR46082:SF11">
    <property type="entry name" value="AAA+ ATPASE DOMAIN-CONTAINING PROTEIN-RELATED"/>
    <property type="match status" value="1"/>
</dbReference>
<dbReference type="GeneID" id="19267950"/>
<name>W3XHK3_PESFW</name>
<gene>
    <name evidence="3" type="ORF">PFICI_02937</name>
</gene>
<protein>
    <recommendedName>
        <fullName evidence="2">NACHT domain-containing protein</fullName>
    </recommendedName>
</protein>
<accession>W3XHK3</accession>
<evidence type="ECO:0000313" key="4">
    <source>
        <dbReference type="Proteomes" id="UP000030651"/>
    </source>
</evidence>
<feature type="domain" description="NACHT" evidence="2">
    <location>
        <begin position="402"/>
        <end position="549"/>
    </location>
</feature>
<proteinExistence type="predicted"/>
<dbReference type="PANTHER" id="PTHR46082">
    <property type="entry name" value="ATP/GTP-BINDING PROTEIN-RELATED"/>
    <property type="match status" value="1"/>
</dbReference>
<dbReference type="InterPro" id="IPR056884">
    <property type="entry name" value="NPHP3-like_N"/>
</dbReference>
<dbReference type="PROSITE" id="PS50837">
    <property type="entry name" value="NACHT"/>
    <property type="match status" value="1"/>
</dbReference>
<dbReference type="InterPro" id="IPR035994">
    <property type="entry name" value="Nucleoside_phosphorylase_sf"/>
</dbReference>
<dbReference type="Gene3D" id="3.40.50.1580">
    <property type="entry name" value="Nucleoside phosphorylase domain"/>
    <property type="match status" value="1"/>
</dbReference>
<dbReference type="SUPFAM" id="SSF48403">
    <property type="entry name" value="Ankyrin repeat"/>
    <property type="match status" value="1"/>
</dbReference>
<dbReference type="GO" id="GO:0003824">
    <property type="term" value="F:catalytic activity"/>
    <property type="evidence" value="ECO:0007669"/>
    <property type="project" value="InterPro"/>
</dbReference>
<dbReference type="InParanoid" id="W3XHK3"/>
<dbReference type="SUPFAM" id="SSF52540">
    <property type="entry name" value="P-loop containing nucleoside triphosphate hydrolases"/>
    <property type="match status" value="1"/>
</dbReference>
<dbReference type="KEGG" id="pfy:PFICI_02937"/>
<evidence type="ECO:0000256" key="1">
    <source>
        <dbReference type="ARBA" id="ARBA00022737"/>
    </source>
</evidence>
<sequence length="1002" mass="111999">MSDPTIYTVAWICAIGTELVAAKQFLDQTHDDADQLPNHDDNTYVLGNIARHNIVIAALPQGQYGLVSAAIVARDMVRSFPNLRFALMVGIGGGAPSKRHDIRLGDIVVSSPGSGMGGVLQYDFGKTIQDESLQTTGHLNQSPQCLLRAIPFLEADYESDGNGIDEKIVHVLEKKPLLRKKYGKPDSSTDRLFNSTYKHAGDNDQECTATCVDTELIVRSTRSEEQDGPNIHFGLIASANQLMKDAHIRDQLSSEKDVLCFEMEAAGLMNQFSCLVVRGICDYSDTHKNKAWQGYAAMAAAAYAKDLLRKVAPNRIEAERRLADVLSGVDSKLEDINSQMKATHTEIESIQKDKHSNDIFQWIDPPDVSSNLNKAIKARHPGSGLSLLESKAYTTWKRQKNSFLWLHGIPGCGKTVLASTIIEDLQREQCQNPSQALLYFYFDFTDSRKQSFENALRSFVCQMHHQSEKGQKHLNSLYSQVCRNGSVQPSSDALQKTLAGMIGDTKEVWIVLDALDECTFRYETLSWLRSFTQGSSMQAIVHLLVTSRPEHDIKADIQGYASDEEMISIQDDLLEVDIRNYVKARVREHEGLSRWRGHKGIQDKIEASLIERADGMFRWVALQLDALEGCFERKALLKTLQNLPETLDETYERILANIPSAHMHYTRRILQFLTYSDRPLRLEEAVDAIAVDVEEGVIRGHRFDPEDRLPVPEEITRYCSGLVVLVSRPAIYVGAPIVKEIQLAHFSVQEYLTSTRIPSEISGYLQKTLASSSIAKVCLAYLSELQQGKAEYEISEDFPLARYSAQYWAKHAVLGERDNECISKLATELLLDHPQTRDWCLFYNRTSSWRKPQEGTPLVPALYYASLLGFPRCFKILLGEGANPNAQGGYYGNALQAASKKGHKAVVKILLDQGKVVQGQGGSHTDEGTSDIWSEEMVQKLLNKEAAEDKQAGVYGIALMAAFCEGHQEAKTILAKLVASQLFKKTRSKKIAMWYCVSISQS</sequence>
<dbReference type="Pfam" id="PF22939">
    <property type="entry name" value="WHD_GPIID"/>
    <property type="match status" value="1"/>
</dbReference>
<dbReference type="OMA" id="TETCLFY"/>
<dbReference type="InterPro" id="IPR007111">
    <property type="entry name" value="NACHT_NTPase"/>
</dbReference>
<dbReference type="Gene3D" id="1.25.40.20">
    <property type="entry name" value="Ankyrin repeat-containing domain"/>
    <property type="match status" value="1"/>
</dbReference>
<dbReference type="SUPFAM" id="SSF53167">
    <property type="entry name" value="Purine and uridine phosphorylases"/>
    <property type="match status" value="1"/>
</dbReference>
<reference evidence="4" key="1">
    <citation type="journal article" date="2015" name="BMC Genomics">
        <title>Genomic and transcriptomic analysis of the endophytic fungus Pestalotiopsis fici reveals its lifestyle and high potential for synthesis of natural products.</title>
        <authorList>
            <person name="Wang X."/>
            <person name="Zhang X."/>
            <person name="Liu L."/>
            <person name="Xiang M."/>
            <person name="Wang W."/>
            <person name="Sun X."/>
            <person name="Che Y."/>
            <person name="Guo L."/>
            <person name="Liu G."/>
            <person name="Guo L."/>
            <person name="Wang C."/>
            <person name="Yin W.B."/>
            <person name="Stadler M."/>
            <person name="Zhang X."/>
            <person name="Liu X."/>
        </authorList>
    </citation>
    <scope>NUCLEOTIDE SEQUENCE [LARGE SCALE GENOMIC DNA]</scope>
    <source>
        <strain evidence="4">W106-1 / CGMCC3.15140</strain>
    </source>
</reference>
<dbReference type="eggNOG" id="KOG4177">
    <property type="taxonomic scope" value="Eukaryota"/>
</dbReference>
<keyword evidence="1" id="KW-0677">Repeat</keyword>
<dbReference type="RefSeq" id="XP_007829709.1">
    <property type="nucleotide sequence ID" value="XM_007831518.1"/>
</dbReference>
<dbReference type="GO" id="GO:0009116">
    <property type="term" value="P:nucleoside metabolic process"/>
    <property type="evidence" value="ECO:0007669"/>
    <property type="project" value="InterPro"/>
</dbReference>
<keyword evidence="4" id="KW-1185">Reference proteome</keyword>
<dbReference type="InterPro" id="IPR027417">
    <property type="entry name" value="P-loop_NTPase"/>
</dbReference>